<dbReference type="EMBL" id="CP021474">
    <property type="protein sequence ID" value="ARW20088.1"/>
    <property type="molecule type" value="Genomic_DNA"/>
</dbReference>
<dbReference type="GO" id="GO:0005737">
    <property type="term" value="C:cytoplasm"/>
    <property type="evidence" value="ECO:0007669"/>
    <property type="project" value="UniProtKB-SubCell"/>
</dbReference>
<comment type="cofactor">
    <cofactor evidence="3">
        <name>Mg(2+)</name>
        <dbReference type="ChEBI" id="CHEBI:18420"/>
    </cofactor>
</comment>
<dbReference type="GO" id="GO:0051301">
    <property type="term" value="P:cell division"/>
    <property type="evidence" value="ECO:0007669"/>
    <property type="project" value="UniProtKB-KW"/>
</dbReference>
<feature type="binding site" evidence="3">
    <location>
        <position position="194"/>
    </location>
    <ligand>
        <name>UDP-N-acetyl-alpha-D-muramoyl-L-alanyl-D-glutamate</name>
        <dbReference type="ChEBI" id="CHEBI:83900"/>
    </ligand>
</feature>
<keyword evidence="3" id="KW-0963">Cytoplasm</keyword>
<feature type="short sequence motif" description="L-lysine recognition motif" evidence="3">
    <location>
        <begin position="424"/>
        <end position="427"/>
    </location>
</feature>
<dbReference type="GO" id="GO:0071555">
    <property type="term" value="P:cell wall organization"/>
    <property type="evidence" value="ECO:0007669"/>
    <property type="project" value="UniProtKB-KW"/>
</dbReference>
<keyword evidence="3 7" id="KW-0436">Ligase</keyword>
<dbReference type="PANTHER" id="PTHR23135:SF4">
    <property type="entry name" value="UDP-N-ACETYLMURAMOYL-L-ALANYL-D-GLUTAMATE--2,6-DIAMINOPIMELATE LIGASE MURE HOMOLOG, CHLOROPLASTIC"/>
    <property type="match status" value="1"/>
</dbReference>
<comment type="function">
    <text evidence="3">Catalyzes the addition of L-lysine to the nucleotide precursor UDP-N-acetylmuramoyl-L-alanyl-D-glutamate (UMAG) in the biosynthesis of bacterial cell-wall peptidoglycan.</text>
</comment>
<feature type="binding site" evidence="3">
    <location>
        <begin position="113"/>
        <end position="119"/>
    </location>
    <ligand>
        <name>ATP</name>
        <dbReference type="ChEBI" id="CHEBI:30616"/>
    </ligand>
</feature>
<evidence type="ECO:0000313" key="8">
    <source>
        <dbReference type="Proteomes" id="UP000196118"/>
    </source>
</evidence>
<comment type="PTM">
    <text evidence="3">Carboxylation is probably crucial for Mg(2+) binding and, consequently, for the gamma-phosphate positioning of ATP.</text>
</comment>
<dbReference type="GO" id="GO:0000287">
    <property type="term" value="F:magnesium ion binding"/>
    <property type="evidence" value="ECO:0007669"/>
    <property type="project" value="UniProtKB-UniRule"/>
</dbReference>
<dbReference type="UniPathway" id="UPA00219"/>
<dbReference type="InterPro" id="IPR004101">
    <property type="entry name" value="Mur_ligase_C"/>
</dbReference>
<dbReference type="GO" id="GO:0009252">
    <property type="term" value="P:peptidoglycan biosynthetic process"/>
    <property type="evidence" value="ECO:0007669"/>
    <property type="project" value="UniProtKB-UniRule"/>
</dbReference>
<dbReference type="NCBIfam" id="TIGR01085">
    <property type="entry name" value="murE"/>
    <property type="match status" value="1"/>
</dbReference>
<dbReference type="EC" id="6.3.2.7" evidence="3"/>
<dbReference type="SUPFAM" id="SSF53623">
    <property type="entry name" value="MurD-like peptide ligases, catalytic domain"/>
    <property type="match status" value="1"/>
</dbReference>
<comment type="subcellular location">
    <subcellularLocation>
        <location evidence="3 4">Cytoplasm</location>
    </subcellularLocation>
</comment>
<dbReference type="SUPFAM" id="SSF53244">
    <property type="entry name" value="MurD-like peptide ligases, peptide-binding domain"/>
    <property type="match status" value="1"/>
</dbReference>
<feature type="modified residue" description="N6-carboxylysine" evidence="3">
    <location>
        <position position="228"/>
    </location>
</feature>
<keyword evidence="3" id="KW-0547">Nucleotide-binding</keyword>
<evidence type="ECO:0000256" key="4">
    <source>
        <dbReference type="RuleBase" id="RU004135"/>
    </source>
</evidence>
<name>A0A1Y0VWX0_PEDPE</name>
<dbReference type="GO" id="GO:0005524">
    <property type="term" value="F:ATP binding"/>
    <property type="evidence" value="ECO:0007669"/>
    <property type="project" value="UniProtKB-UniRule"/>
</dbReference>
<reference evidence="7 8" key="1">
    <citation type="submission" date="2017-05" db="EMBL/GenBank/DDBJ databases">
        <title>Genome sequence of Pediococcus pentosaceus strain SRCM100892.</title>
        <authorList>
            <person name="Cho S.H."/>
        </authorList>
    </citation>
    <scope>NUCLEOTIDE SEQUENCE [LARGE SCALE GENOMIC DNA]</scope>
    <source>
        <strain evidence="7 8">SRCM100892</strain>
    </source>
</reference>
<dbReference type="InterPro" id="IPR036565">
    <property type="entry name" value="Mur-like_cat_sf"/>
</dbReference>
<keyword evidence="3 4" id="KW-0961">Cell wall biogenesis/degradation</keyword>
<dbReference type="GO" id="GO:0008360">
    <property type="term" value="P:regulation of cell shape"/>
    <property type="evidence" value="ECO:0007669"/>
    <property type="project" value="UniProtKB-KW"/>
</dbReference>
<comment type="pathway">
    <text evidence="1 3 4">Cell wall biogenesis; peptidoglycan biosynthesis.</text>
</comment>
<dbReference type="Gene3D" id="3.90.190.20">
    <property type="entry name" value="Mur ligase, C-terminal domain"/>
    <property type="match status" value="1"/>
</dbReference>
<dbReference type="Pfam" id="PF02875">
    <property type="entry name" value="Mur_ligase_C"/>
    <property type="match status" value="1"/>
</dbReference>
<keyword evidence="3" id="KW-0460">Magnesium</keyword>
<keyword evidence="3" id="KW-0067">ATP-binding</keyword>
<evidence type="ECO:0000259" key="5">
    <source>
        <dbReference type="Pfam" id="PF02875"/>
    </source>
</evidence>
<dbReference type="NCBIfam" id="NF001130">
    <property type="entry name" value="PRK00139.2-4"/>
    <property type="match status" value="1"/>
</dbReference>
<evidence type="ECO:0000256" key="1">
    <source>
        <dbReference type="ARBA" id="ARBA00004752"/>
    </source>
</evidence>
<dbReference type="GO" id="GO:0047482">
    <property type="term" value="F:UDP-N-acetylmuramoyl-L-alanyl-D-glutamate-L-lysine ligase activity"/>
    <property type="evidence" value="ECO:0007669"/>
    <property type="project" value="UniProtKB-UniRule"/>
</dbReference>
<keyword evidence="3 4" id="KW-0131">Cell cycle</keyword>
<organism evidence="7 8">
    <name type="scientific">Pediococcus pentosaceus</name>
    <dbReference type="NCBI Taxonomy" id="1255"/>
    <lineage>
        <taxon>Bacteria</taxon>
        <taxon>Bacillati</taxon>
        <taxon>Bacillota</taxon>
        <taxon>Bacilli</taxon>
        <taxon>Lactobacillales</taxon>
        <taxon>Lactobacillaceae</taxon>
        <taxon>Pediococcus</taxon>
    </lineage>
</organism>
<accession>A0A1Y0VWX0</accession>
<dbReference type="Gene3D" id="3.40.1390.10">
    <property type="entry name" value="MurE/MurF, N-terminal domain"/>
    <property type="match status" value="1"/>
</dbReference>
<dbReference type="AlphaFoldDB" id="A0A1Y0VWX0"/>
<evidence type="ECO:0000256" key="3">
    <source>
        <dbReference type="HAMAP-Rule" id="MF_00208"/>
    </source>
</evidence>
<gene>
    <name evidence="3" type="primary">murE</name>
    <name evidence="7" type="ORF">S100892_01518</name>
</gene>
<dbReference type="InterPro" id="IPR035911">
    <property type="entry name" value="MurE/MurF_N"/>
</dbReference>
<evidence type="ECO:0000259" key="6">
    <source>
        <dbReference type="Pfam" id="PF08245"/>
    </source>
</evidence>
<keyword evidence="3 4" id="KW-0133">Cell shape</keyword>
<dbReference type="InterPro" id="IPR036615">
    <property type="entry name" value="Mur_ligase_C_dom_sf"/>
</dbReference>
<dbReference type="Gene3D" id="3.40.1190.10">
    <property type="entry name" value="Mur-like, catalytic domain"/>
    <property type="match status" value="1"/>
</dbReference>
<comment type="caution">
    <text evidence="3">Lacks conserved residue(s) required for the propagation of feature annotation.</text>
</comment>
<keyword evidence="3 4" id="KW-0132">Cell division</keyword>
<dbReference type="HAMAP" id="MF_00208">
    <property type="entry name" value="MurE"/>
    <property type="match status" value="1"/>
</dbReference>
<feature type="domain" description="Mur ligase central" evidence="6">
    <location>
        <begin position="111"/>
        <end position="329"/>
    </location>
</feature>
<feature type="binding site" evidence="3">
    <location>
        <position position="36"/>
    </location>
    <ligand>
        <name>UDP-N-acetyl-alpha-D-muramoyl-L-alanyl-D-glutamate</name>
        <dbReference type="ChEBI" id="CHEBI:83900"/>
    </ligand>
</feature>
<feature type="binding site" evidence="3">
    <location>
        <position position="186"/>
    </location>
    <ligand>
        <name>UDP-N-acetyl-alpha-D-muramoyl-L-alanyl-D-glutamate</name>
        <dbReference type="ChEBI" id="CHEBI:83900"/>
    </ligand>
</feature>
<feature type="domain" description="Mur ligase C-terminal" evidence="5">
    <location>
        <begin position="350"/>
        <end position="478"/>
    </location>
</feature>
<sequence>MDLEIATVKAILTEHDLLKEIKSTKTVANTGISYDSRTVKPGYMFFCKGNFKPEYLSVARQNGATTYVSENEYPEGTGMTAIIVTNVTRAMAVLSATYYNFPQNDLFIIGITGTKGKTSSAYFAHSILNQKYPNQVALFSTIDRIVGSKPKDQFKSDLTTPESMNLFHDMRVAVDNGMKYLVMEVSSQAYLRDRVYGLKFDCGIFLNITPDHIGRNEHKDFEDYLHCKLQLMVNSKRCIIDADTDRFDDVFGAAKATTDPEQIYLFSADVENGGVDFLIQDEEDDLTSNRFTLVESSSKAEAFHVAGDYDLNVAGDYNQSNATAAIIAAALADVTYQDAVLPLKSIVIPGRMEHLDVPGHGVVFVDYAHNYASLHALLKFLKHQYHDGKVIVVVGSPGDKGISRRAGFGQALSEQADIAYLTTDDPAFEDPEQIIQQIMDNIKPGTVEVRQVLDRHDAIEQAIMNSSEKDVVVLAGKGEDPYQKVGGVDTPWPTDMGVAEEVKRGLS</sequence>
<dbReference type="PANTHER" id="PTHR23135">
    <property type="entry name" value="MUR LIGASE FAMILY MEMBER"/>
    <property type="match status" value="1"/>
</dbReference>
<evidence type="ECO:0000313" key="7">
    <source>
        <dbReference type="EMBL" id="ARW20088.1"/>
    </source>
</evidence>
<comment type="catalytic activity">
    <reaction evidence="3">
        <text>UDP-N-acetyl-alpha-D-muramoyl-L-alanyl-D-glutamate + L-lysine + ATP = UDP-N-acetyl-alpha-D-muramoyl-L-alanyl-gamma-D-glutamyl-L-lysine + ADP + phosphate + H(+)</text>
        <dbReference type="Rhea" id="RHEA:17969"/>
        <dbReference type="ChEBI" id="CHEBI:15378"/>
        <dbReference type="ChEBI" id="CHEBI:30616"/>
        <dbReference type="ChEBI" id="CHEBI:32551"/>
        <dbReference type="ChEBI" id="CHEBI:43474"/>
        <dbReference type="ChEBI" id="CHEBI:83900"/>
        <dbReference type="ChEBI" id="CHEBI:83903"/>
        <dbReference type="ChEBI" id="CHEBI:456216"/>
        <dbReference type="EC" id="6.3.2.7"/>
    </reaction>
</comment>
<proteinExistence type="inferred from homology"/>
<dbReference type="Pfam" id="PF08245">
    <property type="entry name" value="Mur_ligase_M"/>
    <property type="match status" value="1"/>
</dbReference>
<dbReference type="SUPFAM" id="SSF63418">
    <property type="entry name" value="MurE/MurF N-terminal domain"/>
    <property type="match status" value="1"/>
</dbReference>
<keyword evidence="3 4" id="KW-0573">Peptidoglycan synthesis</keyword>
<dbReference type="InterPro" id="IPR013221">
    <property type="entry name" value="Mur_ligase_cen"/>
</dbReference>
<dbReference type="Proteomes" id="UP000196118">
    <property type="component" value="Chromosome"/>
</dbReference>
<feature type="binding site" evidence="3">
    <location>
        <begin position="159"/>
        <end position="160"/>
    </location>
    <ligand>
        <name>UDP-N-acetyl-alpha-D-muramoyl-L-alanyl-D-glutamate</name>
        <dbReference type="ChEBI" id="CHEBI:83900"/>
    </ligand>
</feature>
<dbReference type="InterPro" id="IPR005761">
    <property type="entry name" value="UDP-N-AcMur-Glu-dNH2Pim_ligase"/>
</dbReference>
<evidence type="ECO:0000256" key="2">
    <source>
        <dbReference type="ARBA" id="ARBA00005898"/>
    </source>
</evidence>
<comment type="similarity">
    <text evidence="2 3">Belongs to the MurCDEF family. MurE subfamily.</text>
</comment>
<protein>
    <recommendedName>
        <fullName evidence="3">UDP-N-acetylmuramoyl-L-alanyl-D-glutamate--L-lysine ligase</fullName>
        <ecNumber evidence="3">6.3.2.7</ecNumber>
    </recommendedName>
    <alternativeName>
        <fullName evidence="3">L-lysine-adding enzyme</fullName>
    </alternativeName>
    <alternativeName>
        <fullName evidence="3">UDP-MurNAc-L-Ala-D-Glu:L-Lys ligase</fullName>
    </alternativeName>
    <alternativeName>
        <fullName evidence="3">UDP-MurNAc-tripeptide synthetase</fullName>
    </alternativeName>
    <alternativeName>
        <fullName evidence="3">UDP-N-acetylmuramyl-tripeptide synthetase</fullName>
    </alternativeName>
</protein>